<dbReference type="Proteomes" id="UP000014803">
    <property type="component" value="Chromosome"/>
</dbReference>
<name>S4XPT0_SORCE</name>
<evidence type="ECO:0000313" key="3">
    <source>
        <dbReference type="Proteomes" id="UP000014803"/>
    </source>
</evidence>
<dbReference type="AlphaFoldDB" id="S4XPT0"/>
<dbReference type="EMBL" id="CP003969">
    <property type="protein sequence ID" value="AGP35202.1"/>
    <property type="molecule type" value="Genomic_DNA"/>
</dbReference>
<reference evidence="2 3" key="1">
    <citation type="journal article" date="2013" name="Sci. Rep.">
        <title>Extraordinary expansion of a Sorangium cellulosum genome from an alkaline milieu.</title>
        <authorList>
            <person name="Han K."/>
            <person name="Li Z.F."/>
            <person name="Peng R."/>
            <person name="Zhu L.P."/>
            <person name="Zhou T."/>
            <person name="Wang L.G."/>
            <person name="Li S.G."/>
            <person name="Zhang X.B."/>
            <person name="Hu W."/>
            <person name="Wu Z.H."/>
            <person name="Qin N."/>
            <person name="Li Y.Z."/>
        </authorList>
    </citation>
    <scope>NUCLEOTIDE SEQUENCE [LARGE SCALE GENOMIC DNA]</scope>
    <source>
        <strain evidence="2 3">So0157-2</strain>
    </source>
</reference>
<evidence type="ECO:0000313" key="2">
    <source>
        <dbReference type="EMBL" id="AGP35202.1"/>
    </source>
</evidence>
<keyword evidence="1" id="KW-0732">Signal</keyword>
<dbReference type="HOGENOM" id="CLU_3257960_0_0_7"/>
<dbReference type="STRING" id="1254432.SCE1572_12150"/>
<dbReference type="KEGG" id="scu:SCE1572_12150"/>
<feature type="chain" id="PRO_5004525364" evidence="1">
    <location>
        <begin position="26"/>
        <end position="42"/>
    </location>
</feature>
<sequence length="42" mass="4729">MVFVFSLVRMSVLFAVCSKRTPLFATVPFTQLCTSAVMLTVW</sequence>
<evidence type="ECO:0000256" key="1">
    <source>
        <dbReference type="SAM" id="SignalP"/>
    </source>
</evidence>
<organism evidence="2 3">
    <name type="scientific">Sorangium cellulosum So0157-2</name>
    <dbReference type="NCBI Taxonomy" id="1254432"/>
    <lineage>
        <taxon>Bacteria</taxon>
        <taxon>Pseudomonadati</taxon>
        <taxon>Myxococcota</taxon>
        <taxon>Polyangia</taxon>
        <taxon>Polyangiales</taxon>
        <taxon>Polyangiaceae</taxon>
        <taxon>Sorangium</taxon>
    </lineage>
</organism>
<protein>
    <submittedName>
        <fullName evidence="2">Uncharacterized protein</fullName>
    </submittedName>
</protein>
<accession>S4XPT0</accession>
<gene>
    <name evidence="2" type="ORF">SCE1572_12150</name>
</gene>
<feature type="signal peptide" evidence="1">
    <location>
        <begin position="1"/>
        <end position="25"/>
    </location>
</feature>
<proteinExistence type="predicted"/>